<proteinExistence type="predicted"/>
<evidence type="ECO:0000313" key="2">
    <source>
        <dbReference type="Proteomes" id="UP000663791"/>
    </source>
</evidence>
<gene>
    <name evidence="1" type="ORF">JK386_10105</name>
</gene>
<comment type="caution">
    <text evidence="1">The sequence shown here is derived from an EMBL/GenBank/DDBJ whole genome shotgun (WGS) entry which is preliminary data.</text>
</comment>
<dbReference type="AlphaFoldDB" id="A0A939BVR9"/>
<dbReference type="RefSeq" id="WP_205291560.1">
    <property type="nucleotide sequence ID" value="NZ_CP074406.1"/>
</dbReference>
<organism evidence="1 2">
    <name type="scientific">Nocardioides faecalis</name>
    <dbReference type="NCBI Taxonomy" id="2803858"/>
    <lineage>
        <taxon>Bacteria</taxon>
        <taxon>Bacillati</taxon>
        <taxon>Actinomycetota</taxon>
        <taxon>Actinomycetes</taxon>
        <taxon>Propionibacteriales</taxon>
        <taxon>Nocardioidaceae</taxon>
        <taxon>Nocardioides</taxon>
    </lineage>
</organism>
<sequence length="62" mass="6549">MVGETFLVAPDGRGGTSYTWLTGPNDGYSFGSSPAAETVEQHGEHIRDFLAMIDPQTGYVGG</sequence>
<dbReference type="Proteomes" id="UP000663791">
    <property type="component" value="Unassembled WGS sequence"/>
</dbReference>
<evidence type="ECO:0000313" key="1">
    <source>
        <dbReference type="EMBL" id="MBM9460256.1"/>
    </source>
</evidence>
<dbReference type="EMBL" id="JAERTX010000007">
    <property type="protein sequence ID" value="MBM9460256.1"/>
    <property type="molecule type" value="Genomic_DNA"/>
</dbReference>
<reference evidence="1" key="1">
    <citation type="submission" date="2021-01" db="EMBL/GenBank/DDBJ databases">
        <title>Novel species in genus Nocardioides.</title>
        <authorList>
            <person name="Zhang G."/>
        </authorList>
    </citation>
    <scope>NUCLEOTIDE SEQUENCE</scope>
    <source>
        <strain evidence="1">Zg-536</strain>
    </source>
</reference>
<accession>A0A939BVR9</accession>
<protein>
    <submittedName>
        <fullName evidence="1">Uncharacterized protein</fullName>
    </submittedName>
</protein>
<name>A0A939BVR9_9ACTN</name>
<keyword evidence="2" id="KW-1185">Reference proteome</keyword>